<dbReference type="InterPro" id="IPR050532">
    <property type="entry name" value="Globin-like_OT"/>
</dbReference>
<evidence type="ECO:0000256" key="1">
    <source>
        <dbReference type="ARBA" id="ARBA00022617"/>
    </source>
</evidence>
<dbReference type="SUPFAM" id="SSF46458">
    <property type="entry name" value="Globin-like"/>
    <property type="match status" value="1"/>
</dbReference>
<organism evidence="6 7">
    <name type="scientific">Amphibalanus amphitrite</name>
    <name type="common">Striped barnacle</name>
    <name type="synonym">Balanus amphitrite</name>
    <dbReference type="NCBI Taxonomy" id="1232801"/>
    <lineage>
        <taxon>Eukaryota</taxon>
        <taxon>Metazoa</taxon>
        <taxon>Ecdysozoa</taxon>
        <taxon>Arthropoda</taxon>
        <taxon>Crustacea</taxon>
        <taxon>Multicrustacea</taxon>
        <taxon>Cirripedia</taxon>
        <taxon>Thoracica</taxon>
        <taxon>Thoracicalcarea</taxon>
        <taxon>Balanomorpha</taxon>
        <taxon>Balanoidea</taxon>
        <taxon>Balanidae</taxon>
        <taxon>Amphibalaninae</taxon>
        <taxon>Amphibalanus</taxon>
    </lineage>
</organism>
<dbReference type="EMBL" id="VIIS01000103">
    <property type="protein sequence ID" value="KAF0313279.1"/>
    <property type="molecule type" value="Genomic_DNA"/>
</dbReference>
<proteinExistence type="inferred from homology"/>
<comment type="caution">
    <text evidence="6">The sequence shown here is derived from an EMBL/GenBank/DDBJ whole genome shotgun (WGS) entry which is preliminary data.</text>
</comment>
<protein>
    <submittedName>
        <fullName evidence="6">Globin CTT-W</fullName>
    </submittedName>
</protein>
<dbReference type="GO" id="GO:0019825">
    <property type="term" value="F:oxygen binding"/>
    <property type="evidence" value="ECO:0007669"/>
    <property type="project" value="InterPro"/>
</dbReference>
<dbReference type="AlphaFoldDB" id="A0A6A4X759"/>
<comment type="similarity">
    <text evidence="4">Belongs to the globin family.</text>
</comment>
<sequence>MLPSYIHRLFEAHPEMQGNFKSFRDLDLEDLKMSQELRQHSSRVMGFVNKLISRLGADEQLDTLTLQLCQRHLDYGALPQHMTIIGDQFVSVLRSTLENEDSWDDETEKAWQKLFRILAFTYEAMHSEWSRSASRRSASQRHPCLERVNGLGSPSSAPGTCCAHVIEY</sequence>
<dbReference type="InterPro" id="IPR000971">
    <property type="entry name" value="Globin"/>
</dbReference>
<keyword evidence="7" id="KW-1185">Reference proteome</keyword>
<keyword evidence="4" id="KW-0813">Transport</keyword>
<keyword evidence="1 4" id="KW-0349">Heme</keyword>
<evidence type="ECO:0000256" key="4">
    <source>
        <dbReference type="RuleBase" id="RU000356"/>
    </source>
</evidence>
<evidence type="ECO:0000259" key="5">
    <source>
        <dbReference type="PROSITE" id="PS01033"/>
    </source>
</evidence>
<accession>A0A6A4X759</accession>
<dbReference type="Pfam" id="PF00042">
    <property type="entry name" value="Globin"/>
    <property type="match status" value="1"/>
</dbReference>
<dbReference type="Proteomes" id="UP000440578">
    <property type="component" value="Unassembled WGS sequence"/>
</dbReference>
<evidence type="ECO:0000313" key="7">
    <source>
        <dbReference type="Proteomes" id="UP000440578"/>
    </source>
</evidence>
<evidence type="ECO:0000256" key="3">
    <source>
        <dbReference type="ARBA" id="ARBA00023004"/>
    </source>
</evidence>
<keyword evidence="3" id="KW-0408">Iron</keyword>
<dbReference type="InterPro" id="IPR009050">
    <property type="entry name" value="Globin-like_sf"/>
</dbReference>
<evidence type="ECO:0000313" key="6">
    <source>
        <dbReference type="EMBL" id="KAF0313279.1"/>
    </source>
</evidence>
<dbReference type="InterPro" id="IPR012292">
    <property type="entry name" value="Globin/Proto"/>
</dbReference>
<gene>
    <name evidence="6" type="ORF">FJT64_001662</name>
</gene>
<keyword evidence="2" id="KW-0479">Metal-binding</keyword>
<evidence type="ECO:0000256" key="2">
    <source>
        <dbReference type="ARBA" id="ARBA00022723"/>
    </source>
</evidence>
<dbReference type="Gene3D" id="1.10.490.10">
    <property type="entry name" value="Globins"/>
    <property type="match status" value="1"/>
</dbReference>
<dbReference type="GO" id="GO:0020037">
    <property type="term" value="F:heme binding"/>
    <property type="evidence" value="ECO:0007669"/>
    <property type="project" value="InterPro"/>
</dbReference>
<dbReference type="PANTHER" id="PTHR46458">
    <property type="entry name" value="BLR2807 PROTEIN"/>
    <property type="match status" value="1"/>
</dbReference>
<keyword evidence="4" id="KW-0561">Oxygen transport</keyword>
<dbReference type="GO" id="GO:0005344">
    <property type="term" value="F:oxygen carrier activity"/>
    <property type="evidence" value="ECO:0007669"/>
    <property type="project" value="UniProtKB-KW"/>
</dbReference>
<dbReference type="GO" id="GO:0046872">
    <property type="term" value="F:metal ion binding"/>
    <property type="evidence" value="ECO:0007669"/>
    <property type="project" value="UniProtKB-KW"/>
</dbReference>
<feature type="domain" description="Globin" evidence="5">
    <location>
        <begin position="1"/>
        <end position="127"/>
    </location>
</feature>
<dbReference type="PROSITE" id="PS01033">
    <property type="entry name" value="GLOBIN"/>
    <property type="match status" value="1"/>
</dbReference>
<reference evidence="6 7" key="1">
    <citation type="submission" date="2019-07" db="EMBL/GenBank/DDBJ databases">
        <title>Draft genome assembly of a fouling barnacle, Amphibalanus amphitrite (Darwin, 1854): The first reference genome for Thecostraca.</title>
        <authorList>
            <person name="Kim W."/>
        </authorList>
    </citation>
    <scope>NUCLEOTIDE SEQUENCE [LARGE SCALE GENOMIC DNA]</scope>
    <source>
        <strain evidence="6">SNU_AA5</strain>
        <tissue evidence="6">Soma without cirri and trophi</tissue>
    </source>
</reference>
<dbReference type="PANTHER" id="PTHR46458:SF2">
    <property type="entry name" value="X GLOBIN"/>
    <property type="match status" value="1"/>
</dbReference>
<name>A0A6A4X759_AMPAM</name>
<dbReference type="OrthoDB" id="6346302at2759"/>